<evidence type="ECO:0000313" key="2">
    <source>
        <dbReference type="Proteomes" id="UP001319874"/>
    </source>
</evidence>
<reference evidence="1 2" key="1">
    <citation type="journal article" date="2022" name="Front. Microbiol.">
        <title>Identification and characterization of a novel class of self-sufficient cytochrome P450 hydroxylase involved in cyclohexanecarboxylate degradation in Paraburkholderia terrae strain KU-64.</title>
        <authorList>
            <person name="Yamamoto T."/>
            <person name="Hasegawa Y."/>
            <person name="Iwaki H."/>
        </authorList>
    </citation>
    <scope>NUCLEOTIDE SEQUENCE [LARGE SCALE GENOMIC DNA]</scope>
    <source>
        <strain evidence="1 2">KU-64</strain>
    </source>
</reference>
<dbReference type="Proteomes" id="UP001319874">
    <property type="component" value="Chromosome 4"/>
</dbReference>
<evidence type="ECO:0000313" key="1">
    <source>
        <dbReference type="EMBL" id="BCZ85128.1"/>
    </source>
</evidence>
<dbReference type="EMBL" id="AP024958">
    <property type="protein sequence ID" value="BCZ85128.1"/>
    <property type="molecule type" value="Genomic_DNA"/>
</dbReference>
<gene>
    <name evidence="1" type="ORF">PTKU64_88030</name>
</gene>
<organism evidence="1 2">
    <name type="scientific">Paraburkholderia terrae</name>
    <dbReference type="NCBI Taxonomy" id="311230"/>
    <lineage>
        <taxon>Bacteria</taxon>
        <taxon>Pseudomonadati</taxon>
        <taxon>Pseudomonadota</taxon>
        <taxon>Betaproteobacteria</taxon>
        <taxon>Burkholderiales</taxon>
        <taxon>Burkholderiaceae</taxon>
        <taxon>Paraburkholderia</taxon>
    </lineage>
</organism>
<accession>A0ABM7UAQ1</accession>
<keyword evidence="2" id="KW-1185">Reference proteome</keyword>
<name>A0ABM7UAQ1_9BURK</name>
<proteinExistence type="predicted"/>
<sequence length="140" mass="14373">MQGAGANESQPVTTVMQVEPVPVYILSRLVKALLIVVTALYGRVGTGHRALDESITLASGESWPEAKRVPGQPSIGSATCVPVLDIPEGSGSASDVLGDGIMGYPSGVDEYTLTRHVTFGAGSFALNALGFSASANRRGA</sequence>
<protein>
    <submittedName>
        <fullName evidence="1">Uncharacterized protein</fullName>
    </submittedName>
</protein>